<dbReference type="AlphaFoldDB" id="T1KDY6"/>
<reference evidence="4" key="1">
    <citation type="submission" date="2011-08" db="EMBL/GenBank/DDBJ databases">
        <authorList>
            <person name="Rombauts S."/>
        </authorList>
    </citation>
    <scope>NUCLEOTIDE SEQUENCE</scope>
    <source>
        <strain evidence="4">London</strain>
    </source>
</reference>
<feature type="chain" id="PRO_5007729022" evidence="2">
    <location>
        <begin position="22"/>
        <end position="656"/>
    </location>
</feature>
<dbReference type="EMBL" id="CAEY01002033">
    <property type="status" value="NOT_ANNOTATED_CDS"/>
    <property type="molecule type" value="Genomic_DNA"/>
</dbReference>
<keyword evidence="1" id="KW-0472">Membrane</keyword>
<keyword evidence="1" id="KW-1133">Transmembrane helix</keyword>
<evidence type="ECO:0000256" key="1">
    <source>
        <dbReference type="SAM" id="Phobius"/>
    </source>
</evidence>
<dbReference type="EnsemblMetazoa" id="tetur09g04670.1">
    <property type="protein sequence ID" value="tetur09g04670.1"/>
    <property type="gene ID" value="tetur09g04670"/>
</dbReference>
<accession>T1KDY6</accession>
<feature type="signal peptide" evidence="2">
    <location>
        <begin position="1"/>
        <end position="21"/>
    </location>
</feature>
<keyword evidence="1" id="KW-0812">Transmembrane</keyword>
<proteinExistence type="predicted"/>
<name>T1KDY6_TETUR</name>
<evidence type="ECO:0000313" key="3">
    <source>
        <dbReference type="EnsemblMetazoa" id="tetur09g04670.1"/>
    </source>
</evidence>
<organism evidence="3 4">
    <name type="scientific">Tetranychus urticae</name>
    <name type="common">Two-spotted spider mite</name>
    <dbReference type="NCBI Taxonomy" id="32264"/>
    <lineage>
        <taxon>Eukaryota</taxon>
        <taxon>Metazoa</taxon>
        <taxon>Ecdysozoa</taxon>
        <taxon>Arthropoda</taxon>
        <taxon>Chelicerata</taxon>
        <taxon>Arachnida</taxon>
        <taxon>Acari</taxon>
        <taxon>Acariformes</taxon>
        <taxon>Trombidiformes</taxon>
        <taxon>Prostigmata</taxon>
        <taxon>Eleutherengona</taxon>
        <taxon>Raphignathae</taxon>
        <taxon>Tetranychoidea</taxon>
        <taxon>Tetranychidae</taxon>
        <taxon>Tetranychus</taxon>
    </lineage>
</organism>
<sequence>MITLFYRNTLLFIFLVKMTVSSKYFKQYVLASHKVNHQVFPSETILTNINTSTSYAVYVAGEVFSIKVPASVEDDPYKIINWKVINSNPNRLMYISGTEAYIMINQVFKKKLDYPKGIIHSIIVLGNNEAIHIPTIVNPNSVQTNITWNYFELLHFDEKKEKIKIIEKIPWLDQDDWKYILEWKMLDHITIGTKMYILLKRKLKRFIGSQIEAADELFVTRLSLNVSDRFLESAVELNIRVSIDIYQAQFLIAFNASEKHRYSVVILGKHEAGHDISNRNFMPKLEASFDAVVTSCKETNVCNQMHQHLRSNSFDCNSNCPFGEQLYPTGTLELLIHKLRKVIPINATLLTYNVDYADVKFTLFYFYEGKLVFCEFKDFLHDSCYPLDGVKEEYIADLFLDVISGKFILLIGSGSARTLDLFAEYHCERFYNCADCIIYGLTFGCIWTGMTCKQHEPFQALKIREYTINYCFTIVSFSPDYFKEEVNILTIEFEETFGIKKRVEKIFISAGLENDCVNISLGNSNLTCKFNLWTSGNFILYVSLYNDAFLDSTPITAIPSKTVVIEANVNLGFTLAVLSIGIFVVAISVICLVIINITYLRTIILHRLDENTRNFRSRLTNYVRSTLDSEGSSFRSKTLKKLTLNRLRKKDPIIIK</sequence>
<keyword evidence="4" id="KW-1185">Reference proteome</keyword>
<reference evidence="3" key="2">
    <citation type="submission" date="2015-06" db="UniProtKB">
        <authorList>
            <consortium name="EnsemblMetazoa"/>
        </authorList>
    </citation>
    <scope>IDENTIFICATION</scope>
</reference>
<evidence type="ECO:0000313" key="4">
    <source>
        <dbReference type="Proteomes" id="UP000015104"/>
    </source>
</evidence>
<feature type="transmembrane region" description="Helical" evidence="1">
    <location>
        <begin position="571"/>
        <end position="597"/>
    </location>
</feature>
<evidence type="ECO:0000256" key="2">
    <source>
        <dbReference type="SAM" id="SignalP"/>
    </source>
</evidence>
<dbReference type="Proteomes" id="UP000015104">
    <property type="component" value="Unassembled WGS sequence"/>
</dbReference>
<dbReference type="HOGENOM" id="CLU_421706_0_0_1"/>
<protein>
    <submittedName>
        <fullName evidence="3">Uncharacterized protein</fullName>
    </submittedName>
</protein>
<keyword evidence="2" id="KW-0732">Signal</keyword>